<dbReference type="NCBIfam" id="TIGR03816">
    <property type="entry name" value="tadE_like_DECH"/>
    <property type="match status" value="1"/>
</dbReference>
<protein>
    <submittedName>
        <fullName evidence="2">Pilus assembly protein TadE</fullName>
    </submittedName>
</protein>
<dbReference type="CDD" id="cd00448">
    <property type="entry name" value="YjgF_YER057c_UK114_family"/>
    <property type="match status" value="1"/>
</dbReference>
<dbReference type="InterPro" id="IPR021202">
    <property type="entry name" value="Rv3654c-like"/>
</dbReference>
<keyword evidence="1" id="KW-0472">Membrane</keyword>
<reference evidence="2 3" key="1">
    <citation type="submission" date="2019-09" db="EMBL/GenBank/DDBJ databases">
        <title>Characterization of the phylogenetic diversity of two novel species belonging to the genus Bifidobacterium: Bifidobacterium cebidarum sp. nov. and Bifidobacterium leontopitheci sp. nov.</title>
        <authorList>
            <person name="Lugli G.A."/>
            <person name="Duranti S."/>
            <person name="Milani C."/>
            <person name="Turroni F."/>
            <person name="Ventura M."/>
        </authorList>
    </citation>
    <scope>NUCLEOTIDE SEQUENCE [LARGE SCALE GENOMIC DNA]</scope>
    <source>
        <strain evidence="2 3">LMG 31469</strain>
    </source>
</reference>
<organism evidence="2 3">
    <name type="scientific">Bifidobacterium cebidarum</name>
    <dbReference type="NCBI Taxonomy" id="2650773"/>
    <lineage>
        <taxon>Bacteria</taxon>
        <taxon>Bacillati</taxon>
        <taxon>Actinomycetota</taxon>
        <taxon>Actinomycetes</taxon>
        <taxon>Bifidobacteriales</taxon>
        <taxon>Bifidobacteriaceae</taxon>
        <taxon>Bifidobacterium</taxon>
    </lineage>
</organism>
<dbReference type="EMBL" id="WBVS01000002">
    <property type="protein sequence ID" value="KAB7788865.1"/>
    <property type="molecule type" value="Genomic_DNA"/>
</dbReference>
<feature type="transmembrane region" description="Helical" evidence="1">
    <location>
        <begin position="12"/>
        <end position="36"/>
    </location>
</feature>
<dbReference type="AlphaFoldDB" id="A0A6I1GBC7"/>
<evidence type="ECO:0000313" key="2">
    <source>
        <dbReference type="EMBL" id="KAB7788865.1"/>
    </source>
</evidence>
<evidence type="ECO:0000256" key="1">
    <source>
        <dbReference type="SAM" id="Phobius"/>
    </source>
</evidence>
<sequence length="117" mass="12280">MRVRLEEGSGTMAGAMLVMVTAVALALIASVGNLLLCQHQARSIADLAAFNAAYALWHSDVEAPCALVNEVAAANNAVMVECEVIDDDVRVVIALFTQVPFAPQVAKEARAGPVQCD</sequence>
<accession>A0A6I1GBC7</accession>
<dbReference type="Proteomes" id="UP000468413">
    <property type="component" value="Unassembled WGS sequence"/>
</dbReference>
<evidence type="ECO:0000313" key="3">
    <source>
        <dbReference type="Proteomes" id="UP000468413"/>
    </source>
</evidence>
<keyword evidence="1" id="KW-0812">Transmembrane</keyword>
<comment type="caution">
    <text evidence="2">The sequence shown here is derived from an EMBL/GenBank/DDBJ whole genome shotgun (WGS) entry which is preliminary data.</text>
</comment>
<proteinExistence type="predicted"/>
<gene>
    <name evidence="2" type="ORF">F7D08_0599</name>
</gene>
<keyword evidence="3" id="KW-1185">Reference proteome</keyword>
<dbReference type="RefSeq" id="WP_226803288.1">
    <property type="nucleotide sequence ID" value="NZ_WBVS01000002.1"/>
</dbReference>
<name>A0A6I1GBC7_9BIFI</name>
<keyword evidence="1" id="KW-1133">Transmembrane helix</keyword>